<keyword evidence="7 10" id="KW-0408">Iron</keyword>
<feature type="domain" description="Plant heme peroxidase family profile" evidence="14">
    <location>
        <begin position="65"/>
        <end position="342"/>
    </location>
</feature>
<feature type="disulfide bond" evidence="12">
    <location>
        <begin position="272"/>
        <end position="338"/>
    </location>
</feature>
<dbReference type="GO" id="GO:0004601">
    <property type="term" value="F:peroxidase activity"/>
    <property type="evidence" value="ECO:0007669"/>
    <property type="project" value="UniProtKB-KW"/>
</dbReference>
<feature type="binding site" evidence="10">
    <location>
        <position position="196"/>
    </location>
    <ligand>
        <name>Ca(2+)</name>
        <dbReference type="ChEBI" id="CHEBI:29108"/>
        <label>2</label>
    </ligand>
</feature>
<comment type="cofactor">
    <cofactor evidence="10">
        <name>heme b</name>
        <dbReference type="ChEBI" id="CHEBI:60344"/>
    </cofactor>
    <text evidence="10">Binds 1 heme b (iron(II)-protoporphyrin IX) group per subunit.</text>
</comment>
<keyword evidence="6 13" id="KW-0560">Oxidoreductase</keyword>
<dbReference type="InterPro" id="IPR019794">
    <property type="entry name" value="Peroxidases_AS"/>
</dbReference>
<evidence type="ECO:0000259" key="14">
    <source>
        <dbReference type="PROSITE" id="PS50873"/>
    </source>
</evidence>
<dbReference type="Pfam" id="PF11895">
    <property type="entry name" value="Peroxidase_ext"/>
    <property type="match status" value="1"/>
</dbReference>
<feature type="signal peptide" evidence="13">
    <location>
        <begin position="1"/>
        <end position="18"/>
    </location>
</feature>
<feature type="binding site" description="axial binding residue" evidence="10">
    <location>
        <position position="195"/>
    </location>
    <ligand>
        <name>heme b</name>
        <dbReference type="ChEBI" id="CHEBI:60344"/>
    </ligand>
    <ligandPart>
        <name>Fe</name>
        <dbReference type="ChEBI" id="CHEBI:18248"/>
    </ligandPart>
</feature>
<dbReference type="PROSITE" id="PS00436">
    <property type="entry name" value="PEROXIDASE_2"/>
    <property type="match status" value="1"/>
</dbReference>
<evidence type="ECO:0000256" key="6">
    <source>
        <dbReference type="ARBA" id="ARBA00023002"/>
    </source>
</evidence>
<dbReference type="OrthoDB" id="2113341at2759"/>
<evidence type="ECO:0000256" key="10">
    <source>
        <dbReference type="PIRSR" id="PIRSR601621-2"/>
    </source>
</evidence>
<sequence length="370" mass="38633">MVFKLSVGLLALATAVSAANFKRVACPDGVHTATNAACCVFFELADTLQSQNFDSECSEDAHEALRLTFHDAIGFSQSGGPSQGTGADGSIMLFEDTELMDPANNGVDDAINNLKPLLQTFNVSAGDLIQFAGAVAVSNCPGAPRLQFMAGRPNATVPAALGLVPKPEDPVDMIFSRMADAGFTPTDLVNLLVSHTVARSDTLIDNRQAVPFDSTPFTFDTQFFLETLLKGNESLPAAAGEADAQVPNALAAQGEMRLQSDFAIAHDSQTACAWQAMVNDQQLIMTSFQQAMAKLAVTGHDVSTLIDCSEAVPEPQPAVGKPATFPAGTSASDLDLTCASAFPSLSADAGPPTTIPECIDGDTNINDCPS</sequence>
<gene>
    <name evidence="15" type="ORF">SCHPADRAFT_892752</name>
</gene>
<dbReference type="PANTHER" id="PTHR31356">
    <property type="entry name" value="THYLAKOID LUMENAL 29 KDA PROTEIN, CHLOROPLASTIC-RELATED"/>
    <property type="match status" value="1"/>
</dbReference>
<dbReference type="Gene3D" id="1.10.420.10">
    <property type="entry name" value="Peroxidase, domain 2"/>
    <property type="match status" value="1"/>
</dbReference>
<dbReference type="EC" id="1.11.1.-" evidence="13"/>
<evidence type="ECO:0000256" key="8">
    <source>
        <dbReference type="ARBA" id="ARBA00023180"/>
    </source>
</evidence>
<dbReference type="Gene3D" id="1.10.520.10">
    <property type="match status" value="1"/>
</dbReference>
<evidence type="ECO:0000256" key="4">
    <source>
        <dbReference type="ARBA" id="ARBA00022723"/>
    </source>
</evidence>
<dbReference type="Pfam" id="PF00141">
    <property type="entry name" value="peroxidase"/>
    <property type="match status" value="1"/>
</dbReference>
<dbReference type="InterPro" id="IPR044831">
    <property type="entry name" value="Ccp1-like"/>
</dbReference>
<feature type="disulfide bond" evidence="12">
    <location>
        <begin position="38"/>
        <end position="308"/>
    </location>
</feature>
<keyword evidence="16" id="KW-1185">Reference proteome</keyword>
<dbReference type="InterPro" id="IPR002016">
    <property type="entry name" value="Haem_peroxidase"/>
</dbReference>
<dbReference type="InterPro" id="IPR001621">
    <property type="entry name" value="Ligninase"/>
</dbReference>
<feature type="active site" description="Proton acceptor" evidence="9">
    <location>
        <position position="70"/>
    </location>
</feature>
<keyword evidence="5 13" id="KW-0732">Signal</keyword>
<dbReference type="InterPro" id="IPR024589">
    <property type="entry name" value="Ligninase_C"/>
</dbReference>
<keyword evidence="3 10" id="KW-0349">Heme</keyword>
<name>A0A0H2RDU9_9AGAM</name>
<dbReference type="PANTHER" id="PTHR31356:SF66">
    <property type="entry name" value="CATALASE-PEROXIDASE"/>
    <property type="match status" value="1"/>
</dbReference>
<evidence type="ECO:0000256" key="1">
    <source>
        <dbReference type="ARBA" id="ARBA00006089"/>
    </source>
</evidence>
<dbReference type="AlphaFoldDB" id="A0A0H2RDU9"/>
<keyword evidence="8" id="KW-0325">Glycoprotein</keyword>
<dbReference type="GO" id="GO:0046872">
    <property type="term" value="F:metal ion binding"/>
    <property type="evidence" value="ECO:0007669"/>
    <property type="project" value="UniProtKB-UniRule"/>
</dbReference>
<proteinExistence type="inferred from homology"/>
<feature type="binding site" evidence="10">
    <location>
        <position position="90"/>
    </location>
    <ligand>
        <name>Ca(2+)</name>
        <dbReference type="ChEBI" id="CHEBI:29108"/>
        <label>1</label>
    </ligand>
</feature>
<feature type="binding site" evidence="10">
    <location>
        <position position="220"/>
    </location>
    <ligand>
        <name>Ca(2+)</name>
        <dbReference type="ChEBI" id="CHEBI:29108"/>
        <label>2</label>
    </ligand>
</feature>
<comment type="cofactor">
    <cofactor evidence="10 13">
        <name>Ca(2+)</name>
        <dbReference type="ChEBI" id="CHEBI:29108"/>
    </cofactor>
    <text evidence="10 13">Binds 2 calcium ions per subunit.</text>
</comment>
<dbReference type="GO" id="GO:0020037">
    <property type="term" value="F:heme binding"/>
    <property type="evidence" value="ECO:0007669"/>
    <property type="project" value="UniProtKB-UniRule"/>
</dbReference>
<dbReference type="GO" id="GO:0000302">
    <property type="term" value="P:response to reactive oxygen species"/>
    <property type="evidence" value="ECO:0007669"/>
    <property type="project" value="TreeGrafter"/>
</dbReference>
<evidence type="ECO:0000256" key="5">
    <source>
        <dbReference type="ARBA" id="ARBA00022729"/>
    </source>
</evidence>
<feature type="binding site" evidence="10">
    <location>
        <position position="88"/>
    </location>
    <ligand>
        <name>Ca(2+)</name>
        <dbReference type="ChEBI" id="CHEBI:29108"/>
        <label>1</label>
    </ligand>
</feature>
<dbReference type="InParanoid" id="A0A0H2RDU9"/>
<keyword evidence="4 10" id="KW-0479">Metal-binding</keyword>
<feature type="disulfide bond" evidence="12">
    <location>
        <begin position="57"/>
        <end position="140"/>
    </location>
</feature>
<dbReference type="InterPro" id="IPR010255">
    <property type="entry name" value="Haem_peroxidase_sf"/>
</dbReference>
<evidence type="ECO:0000256" key="7">
    <source>
        <dbReference type="ARBA" id="ARBA00023004"/>
    </source>
</evidence>
<keyword evidence="2 13" id="KW-0575">Peroxidase</keyword>
<evidence type="ECO:0000313" key="16">
    <source>
        <dbReference type="Proteomes" id="UP000053477"/>
    </source>
</evidence>
<dbReference type="PRINTS" id="PR00458">
    <property type="entry name" value="PEROXIDASE"/>
</dbReference>
<evidence type="ECO:0000256" key="2">
    <source>
        <dbReference type="ARBA" id="ARBA00022559"/>
    </source>
</evidence>
<evidence type="ECO:0000256" key="3">
    <source>
        <dbReference type="ARBA" id="ARBA00022617"/>
    </source>
</evidence>
<comment type="similarity">
    <text evidence="1 13">Belongs to the peroxidase family. Ligninase subfamily.</text>
</comment>
<protein>
    <recommendedName>
        <fullName evidence="13">Peroxidase</fullName>
        <ecNumber evidence="13">1.11.1.-</ecNumber>
    </recommendedName>
</protein>
<keyword evidence="12" id="KW-1015">Disulfide bond</keyword>
<dbReference type="SUPFAM" id="SSF48113">
    <property type="entry name" value="Heme-dependent peroxidases"/>
    <property type="match status" value="1"/>
</dbReference>
<feature type="site" description="Transition state stabilizer" evidence="11">
    <location>
        <position position="66"/>
    </location>
</feature>
<dbReference type="Proteomes" id="UP000053477">
    <property type="component" value="Unassembled WGS sequence"/>
</dbReference>
<feature type="binding site" evidence="10">
    <location>
        <position position="215"/>
    </location>
    <ligand>
        <name>Ca(2+)</name>
        <dbReference type="ChEBI" id="CHEBI:29108"/>
        <label>2</label>
    </ligand>
</feature>
<feature type="binding site" evidence="10">
    <location>
        <position position="71"/>
    </location>
    <ligand>
        <name>Ca(2+)</name>
        <dbReference type="ChEBI" id="CHEBI:29108"/>
        <label>1</label>
    </ligand>
</feature>
<feature type="binding site" evidence="10">
    <location>
        <position position="213"/>
    </location>
    <ligand>
        <name>Ca(2+)</name>
        <dbReference type="ChEBI" id="CHEBI:29108"/>
        <label>2</label>
    </ligand>
</feature>
<keyword evidence="10 13" id="KW-0106">Calcium</keyword>
<feature type="chain" id="PRO_5006986864" description="Peroxidase" evidence="13">
    <location>
        <begin position="19"/>
        <end position="370"/>
    </location>
</feature>
<feature type="disulfide bond" evidence="12">
    <location>
        <begin position="26"/>
        <end position="39"/>
    </location>
</feature>
<reference evidence="15 16" key="1">
    <citation type="submission" date="2015-04" db="EMBL/GenBank/DDBJ databases">
        <title>Complete genome sequence of Schizopora paradoxa KUC8140, a cosmopolitan wood degrader in East Asia.</title>
        <authorList>
            <consortium name="DOE Joint Genome Institute"/>
            <person name="Min B."/>
            <person name="Park H."/>
            <person name="Jang Y."/>
            <person name="Kim J.-J."/>
            <person name="Kim K.H."/>
            <person name="Pangilinan J."/>
            <person name="Lipzen A."/>
            <person name="Riley R."/>
            <person name="Grigoriev I.V."/>
            <person name="Spatafora J.W."/>
            <person name="Choi I.-G."/>
        </authorList>
    </citation>
    <scope>NUCLEOTIDE SEQUENCE [LARGE SCALE GENOMIC DNA]</scope>
    <source>
        <strain evidence="15 16">KUC8140</strain>
    </source>
</reference>
<evidence type="ECO:0000313" key="15">
    <source>
        <dbReference type="EMBL" id="KLO09934.1"/>
    </source>
</evidence>
<organism evidence="15 16">
    <name type="scientific">Schizopora paradoxa</name>
    <dbReference type="NCBI Taxonomy" id="27342"/>
    <lineage>
        <taxon>Eukaryota</taxon>
        <taxon>Fungi</taxon>
        <taxon>Dikarya</taxon>
        <taxon>Basidiomycota</taxon>
        <taxon>Agaricomycotina</taxon>
        <taxon>Agaricomycetes</taxon>
        <taxon>Hymenochaetales</taxon>
        <taxon>Schizoporaceae</taxon>
        <taxon>Schizopora</taxon>
    </lineage>
</organism>
<feature type="binding site" evidence="10">
    <location>
        <position position="86"/>
    </location>
    <ligand>
        <name>Ca(2+)</name>
        <dbReference type="ChEBI" id="CHEBI:29108"/>
        <label>1</label>
    </ligand>
</feature>
<evidence type="ECO:0000256" key="9">
    <source>
        <dbReference type="PIRSR" id="PIRSR601621-1"/>
    </source>
</evidence>
<evidence type="ECO:0000256" key="12">
    <source>
        <dbReference type="PIRSR" id="PIRSR601621-4"/>
    </source>
</evidence>
<dbReference type="STRING" id="27342.A0A0H2RDU9"/>
<accession>A0A0H2RDU9</accession>
<dbReference type="GO" id="GO:0034599">
    <property type="term" value="P:cellular response to oxidative stress"/>
    <property type="evidence" value="ECO:0007669"/>
    <property type="project" value="InterPro"/>
</dbReference>
<dbReference type="PROSITE" id="PS50873">
    <property type="entry name" value="PEROXIDASE_4"/>
    <property type="match status" value="1"/>
</dbReference>
<evidence type="ECO:0000256" key="11">
    <source>
        <dbReference type="PIRSR" id="PIRSR601621-3"/>
    </source>
</evidence>
<evidence type="ECO:0000256" key="13">
    <source>
        <dbReference type="RuleBase" id="RU363051"/>
    </source>
</evidence>
<dbReference type="PRINTS" id="PR00462">
    <property type="entry name" value="LIGNINASE"/>
</dbReference>
<dbReference type="GO" id="GO:0042744">
    <property type="term" value="P:hydrogen peroxide catabolic process"/>
    <property type="evidence" value="ECO:0007669"/>
    <property type="project" value="TreeGrafter"/>
</dbReference>
<dbReference type="EMBL" id="KQ086041">
    <property type="protein sequence ID" value="KLO09934.1"/>
    <property type="molecule type" value="Genomic_DNA"/>
</dbReference>